<dbReference type="PANTHER" id="PTHR47429">
    <property type="entry name" value="PROTEIN TWIN LOV 1"/>
    <property type="match status" value="1"/>
</dbReference>
<dbReference type="Pfam" id="PF13426">
    <property type="entry name" value="PAS_9"/>
    <property type="match status" value="1"/>
</dbReference>
<gene>
    <name evidence="5" type="ORF">SAMN05444372_101369</name>
</gene>
<protein>
    <submittedName>
        <fullName evidence="5">PAS domain S-box-containing protein</fullName>
    </submittedName>
</protein>
<dbReference type="PANTHER" id="PTHR47429:SF2">
    <property type="entry name" value="PROTEIN TWIN LOV 1"/>
    <property type="match status" value="1"/>
</dbReference>
<dbReference type="EMBL" id="FQWF01000001">
    <property type="protein sequence ID" value="SHF96730.1"/>
    <property type="molecule type" value="Genomic_DNA"/>
</dbReference>
<evidence type="ECO:0000313" key="5">
    <source>
        <dbReference type="EMBL" id="SHF96730.1"/>
    </source>
</evidence>
<evidence type="ECO:0000313" key="6">
    <source>
        <dbReference type="Proteomes" id="UP000184020"/>
    </source>
</evidence>
<dbReference type="Gene3D" id="3.30.450.20">
    <property type="entry name" value="PAS domain"/>
    <property type="match status" value="1"/>
</dbReference>
<accession>A0A1M5FYU9</accession>
<reference evidence="6" key="1">
    <citation type="submission" date="2016-11" db="EMBL/GenBank/DDBJ databases">
        <authorList>
            <person name="Varghese N."/>
            <person name="Submissions S."/>
        </authorList>
    </citation>
    <scope>NUCLEOTIDE SEQUENCE [LARGE SCALE GENOMIC DNA]</scope>
    <source>
        <strain evidence="6">DSM 17659</strain>
    </source>
</reference>
<evidence type="ECO:0000256" key="2">
    <source>
        <dbReference type="ARBA" id="ARBA00022643"/>
    </source>
</evidence>
<keyword evidence="1" id="KW-0285">Flavoprotein</keyword>
<dbReference type="InterPro" id="IPR035965">
    <property type="entry name" value="PAS-like_dom_sf"/>
</dbReference>
<keyword evidence="6" id="KW-1185">Reference proteome</keyword>
<dbReference type="STRING" id="229205.SAMN05444372_101369"/>
<dbReference type="RefSeq" id="WP_073016583.1">
    <property type="nucleotide sequence ID" value="NZ_FQWF01000001.1"/>
</dbReference>
<keyword evidence="3" id="KW-0157">Chromophore</keyword>
<feature type="domain" description="PAS" evidence="4">
    <location>
        <begin position="73"/>
        <end position="104"/>
    </location>
</feature>
<evidence type="ECO:0000256" key="1">
    <source>
        <dbReference type="ARBA" id="ARBA00022630"/>
    </source>
</evidence>
<dbReference type="InterPro" id="IPR000014">
    <property type="entry name" value="PAS"/>
</dbReference>
<evidence type="ECO:0000256" key="3">
    <source>
        <dbReference type="ARBA" id="ARBA00022991"/>
    </source>
</evidence>
<dbReference type="Proteomes" id="UP000184020">
    <property type="component" value="Unassembled WGS sequence"/>
</dbReference>
<dbReference type="NCBIfam" id="TIGR00229">
    <property type="entry name" value="sensory_box"/>
    <property type="match status" value="1"/>
</dbReference>
<dbReference type="CDD" id="cd00130">
    <property type="entry name" value="PAS"/>
    <property type="match status" value="1"/>
</dbReference>
<proteinExistence type="predicted"/>
<dbReference type="SUPFAM" id="SSF55785">
    <property type="entry name" value="PYP-like sensor domain (PAS domain)"/>
    <property type="match status" value="1"/>
</dbReference>
<dbReference type="PROSITE" id="PS50112">
    <property type="entry name" value="PAS"/>
    <property type="match status" value="1"/>
</dbReference>
<keyword evidence="2" id="KW-0288">FMN</keyword>
<sequence>MSDLKQYEETIAVYNSNLKGKSTPIYSWDFHNVFLEQVKNYHFDLAKLKAIATQNKWALNNWDIKNSLKEEVIIVTDVKLQIIFASHNIVEMNGYLPTEVIGKTPRMFQGVATNEDVSNEIRNALLDIKPFEKTIINYKKNGETYQCLIKGYPVFDIRGQLSHYIAFEKAA</sequence>
<organism evidence="5 6">
    <name type="scientific">Flavobacterium micromati</name>
    <dbReference type="NCBI Taxonomy" id="229205"/>
    <lineage>
        <taxon>Bacteria</taxon>
        <taxon>Pseudomonadati</taxon>
        <taxon>Bacteroidota</taxon>
        <taxon>Flavobacteriia</taxon>
        <taxon>Flavobacteriales</taxon>
        <taxon>Flavobacteriaceae</taxon>
        <taxon>Flavobacterium</taxon>
    </lineage>
</organism>
<name>A0A1M5FYU9_9FLAO</name>
<evidence type="ECO:0000259" key="4">
    <source>
        <dbReference type="PROSITE" id="PS50112"/>
    </source>
</evidence>
<dbReference type="OrthoDB" id="5760647at2"/>
<dbReference type="AlphaFoldDB" id="A0A1M5FYU9"/>